<dbReference type="Pfam" id="PF12833">
    <property type="entry name" value="HTH_18"/>
    <property type="match status" value="1"/>
</dbReference>
<evidence type="ECO:0000256" key="2">
    <source>
        <dbReference type="ARBA" id="ARBA00023125"/>
    </source>
</evidence>
<protein>
    <submittedName>
        <fullName evidence="5">Helix-turn-helix domain-containing protein</fullName>
    </submittedName>
</protein>
<dbReference type="InterPro" id="IPR050204">
    <property type="entry name" value="AraC_XylS_family_regulators"/>
</dbReference>
<dbReference type="Pfam" id="PF14525">
    <property type="entry name" value="AraC_binding_2"/>
    <property type="match status" value="1"/>
</dbReference>
<dbReference type="InterPro" id="IPR009057">
    <property type="entry name" value="Homeodomain-like_sf"/>
</dbReference>
<keyword evidence="2" id="KW-0238">DNA-binding</keyword>
<dbReference type="SUPFAM" id="SSF46689">
    <property type="entry name" value="Homeodomain-like"/>
    <property type="match status" value="1"/>
</dbReference>
<dbReference type="PANTHER" id="PTHR46796">
    <property type="entry name" value="HTH-TYPE TRANSCRIPTIONAL ACTIVATOR RHAS-RELATED"/>
    <property type="match status" value="1"/>
</dbReference>
<dbReference type="PRINTS" id="PR00032">
    <property type="entry name" value="HTHARAC"/>
</dbReference>
<dbReference type="EMBL" id="SDIF01000019">
    <property type="protein sequence ID" value="RXS68193.1"/>
    <property type="molecule type" value="Genomic_DNA"/>
</dbReference>
<dbReference type="RefSeq" id="WP_129246983.1">
    <property type="nucleotide sequence ID" value="NZ_JABZEL010000007.1"/>
</dbReference>
<name>A0A4Q1R5N0_9ACTN</name>
<dbReference type="PROSITE" id="PS00041">
    <property type="entry name" value="HTH_ARAC_FAMILY_1"/>
    <property type="match status" value="1"/>
</dbReference>
<dbReference type="InterPro" id="IPR018060">
    <property type="entry name" value="HTH_AraC"/>
</dbReference>
<dbReference type="InterPro" id="IPR020449">
    <property type="entry name" value="Tscrpt_reg_AraC-type_HTH"/>
</dbReference>
<gene>
    <name evidence="5" type="ORF">EST54_09405</name>
</gene>
<proteinExistence type="predicted"/>
<evidence type="ECO:0000256" key="1">
    <source>
        <dbReference type="ARBA" id="ARBA00023015"/>
    </source>
</evidence>
<reference evidence="5 6" key="1">
    <citation type="submission" date="2019-01" db="EMBL/GenBank/DDBJ databases">
        <title>Draft genome sequences of the type strain Streptomyces sioyaensis DSM 40032 and its novel strain, TM32, a thermotolerant antibiotics-producing actinobacterium.</title>
        <authorList>
            <person name="Nakaew N."/>
            <person name="Lumyong S."/>
            <person name="Sloan W.T."/>
            <person name="Sungthong R."/>
        </authorList>
    </citation>
    <scope>NUCLEOTIDE SEQUENCE [LARGE SCALE GENOMIC DNA]</scope>
    <source>
        <strain evidence="5 6">DSM 40032</strain>
    </source>
</reference>
<accession>A0A4Q1R5N0</accession>
<comment type="caution">
    <text evidence="5">The sequence shown here is derived from an EMBL/GenBank/DDBJ whole genome shotgun (WGS) entry which is preliminary data.</text>
</comment>
<dbReference type="SMART" id="SM00342">
    <property type="entry name" value="HTH_ARAC"/>
    <property type="match status" value="1"/>
</dbReference>
<evidence type="ECO:0000313" key="6">
    <source>
        <dbReference type="Proteomes" id="UP000289482"/>
    </source>
</evidence>
<dbReference type="GO" id="GO:0043565">
    <property type="term" value="F:sequence-specific DNA binding"/>
    <property type="evidence" value="ECO:0007669"/>
    <property type="project" value="InterPro"/>
</dbReference>
<dbReference type="PROSITE" id="PS01124">
    <property type="entry name" value="HTH_ARAC_FAMILY_2"/>
    <property type="match status" value="1"/>
</dbReference>
<keyword evidence="3" id="KW-0804">Transcription</keyword>
<keyword evidence="1" id="KW-0805">Transcription regulation</keyword>
<dbReference type="AlphaFoldDB" id="A0A4Q1R5N0"/>
<dbReference type="InterPro" id="IPR018062">
    <property type="entry name" value="HTH_AraC-typ_CS"/>
</dbReference>
<dbReference type="Proteomes" id="UP000289482">
    <property type="component" value="Unassembled WGS sequence"/>
</dbReference>
<keyword evidence="6" id="KW-1185">Reference proteome</keyword>
<organism evidence="5 6">
    <name type="scientific">Streptomyces sioyaensis</name>
    <dbReference type="NCBI Taxonomy" id="67364"/>
    <lineage>
        <taxon>Bacteria</taxon>
        <taxon>Bacillati</taxon>
        <taxon>Actinomycetota</taxon>
        <taxon>Actinomycetes</taxon>
        <taxon>Kitasatosporales</taxon>
        <taxon>Streptomycetaceae</taxon>
        <taxon>Streptomyces</taxon>
    </lineage>
</organism>
<dbReference type="PANTHER" id="PTHR46796:SF6">
    <property type="entry name" value="ARAC SUBFAMILY"/>
    <property type="match status" value="1"/>
</dbReference>
<evidence type="ECO:0000259" key="4">
    <source>
        <dbReference type="PROSITE" id="PS01124"/>
    </source>
</evidence>
<dbReference type="GeneID" id="95778209"/>
<evidence type="ECO:0000313" key="5">
    <source>
        <dbReference type="EMBL" id="RXS68193.1"/>
    </source>
</evidence>
<dbReference type="InterPro" id="IPR035418">
    <property type="entry name" value="AraC-bd_2"/>
</dbReference>
<feature type="domain" description="HTH araC/xylS-type" evidence="4">
    <location>
        <begin position="213"/>
        <end position="314"/>
    </location>
</feature>
<sequence>MEMVFNSSEVPAPDRFDVWREHLAKTICPMETSSEHSGDFHGELRSLQLGPISVVPTKVQPVTGLRTAKSIRQSDPECYTLALLLRGTLGIRHAGHEAVHGAQQMYVVDTSRTWETVAGPVTSVGMGIPKKLLPFPPKSVDRFLARSLSGRDGIGGLLAQFLTRLAGDTTPYRPADTARLGTVALDLLTATLAHHLDADGQVPPESRRRALILRIQAFMHRHLADPDLRPPTIAAAHHISTSYLHRLFQHEETTVAAWIRRQRLERARRELADPTWRTTPIHAIATRCGFAHAADFTRAFRTAYGMPPKDYRMAACPPTG</sequence>
<evidence type="ECO:0000256" key="3">
    <source>
        <dbReference type="ARBA" id="ARBA00023163"/>
    </source>
</evidence>
<dbReference type="GO" id="GO:0003700">
    <property type="term" value="F:DNA-binding transcription factor activity"/>
    <property type="evidence" value="ECO:0007669"/>
    <property type="project" value="InterPro"/>
</dbReference>
<dbReference type="Gene3D" id="1.10.10.60">
    <property type="entry name" value="Homeodomain-like"/>
    <property type="match status" value="1"/>
</dbReference>